<proteinExistence type="inferred from homology"/>
<feature type="signal peptide" evidence="3">
    <location>
        <begin position="1"/>
        <end position="23"/>
    </location>
</feature>
<dbReference type="EMBL" id="FO904936">
    <property type="protein sequence ID" value="CDP24184.1"/>
    <property type="molecule type" value="Genomic_DNA"/>
</dbReference>
<evidence type="ECO:0000313" key="5">
    <source>
        <dbReference type="EMBL" id="CDP24184.1"/>
    </source>
</evidence>
<dbReference type="SUPFAM" id="SSF51735">
    <property type="entry name" value="NAD(P)-binding Rossmann-fold domains"/>
    <property type="match status" value="1"/>
</dbReference>
<evidence type="ECO:0000313" key="6">
    <source>
        <dbReference type="Proteomes" id="UP000001197"/>
    </source>
</evidence>
<feature type="region of interest" description="Disordered" evidence="2">
    <location>
        <begin position="41"/>
        <end position="99"/>
    </location>
</feature>
<evidence type="ECO:0000256" key="2">
    <source>
        <dbReference type="SAM" id="MobiDB-lite"/>
    </source>
</evidence>
<dbReference type="eggNOG" id="KOG1205">
    <property type="taxonomic scope" value="Eukaryota"/>
</dbReference>
<keyword evidence="6" id="KW-1185">Reference proteome</keyword>
<dbReference type="PANTHER" id="PTHR43544:SF32">
    <property type="entry name" value="CHAIN DEHYDROGENASE, PUTATIVE (AFU_ORTHOLOGUE AFUA_5G01530)-RELATED"/>
    <property type="match status" value="1"/>
</dbReference>
<feature type="compositionally biased region" description="Basic residues" evidence="2">
    <location>
        <begin position="84"/>
        <end position="99"/>
    </location>
</feature>
<reference evidence="5" key="4">
    <citation type="submission" date="2015-04" db="EMBL/GenBank/DDBJ databases">
        <title>Maintaining two mating types: Structure of the mating type locus and its role in heterokaryosis in Podospora anserina.</title>
        <authorList>
            <person name="Grognet P."/>
            <person name="Bidard F."/>
            <person name="Kuchly C."/>
            <person name="Chan Ho Tong L."/>
            <person name="Coppin E."/>
            <person name="Ait Benkhali J."/>
            <person name="Couloux A."/>
            <person name="Wincker P."/>
            <person name="Debuchy R."/>
            <person name="Silar P."/>
        </authorList>
    </citation>
    <scope>NUCLEOTIDE SEQUENCE</scope>
</reference>
<dbReference type="AlphaFoldDB" id="B2AU52"/>
<dbReference type="GO" id="GO:0016491">
    <property type="term" value="F:oxidoreductase activity"/>
    <property type="evidence" value="ECO:0007669"/>
    <property type="project" value="TreeGrafter"/>
</dbReference>
<evidence type="ECO:0000256" key="3">
    <source>
        <dbReference type="SAM" id="SignalP"/>
    </source>
</evidence>
<dbReference type="InterPro" id="IPR002347">
    <property type="entry name" value="SDR_fam"/>
</dbReference>
<dbReference type="OrthoDB" id="1933717at2759"/>
<dbReference type="Pfam" id="PF00106">
    <property type="entry name" value="adh_short"/>
    <property type="match status" value="1"/>
</dbReference>
<protein>
    <submittedName>
        <fullName evidence="4">Podospora anserina S mat+ genomic DNA chromosome 1, supercontig 4</fullName>
    </submittedName>
    <submittedName>
        <fullName evidence="5">Reductase</fullName>
    </submittedName>
</protein>
<evidence type="ECO:0000256" key="1">
    <source>
        <dbReference type="ARBA" id="ARBA00006484"/>
    </source>
</evidence>
<dbReference type="KEGG" id="pan:PODANSg4287"/>
<sequence>MPAMPMAPLCSFRLMTCLYITSSVFRTELSCNSSASSVQSQTLSTQTSPPQLPSTCPPLPTRPSFSSPVRLPHHPMPHPFTNPPHRRQQRHRPRNHHRPLQILPLLPSPLSSRSFQKGQAALSKIQADHSPALLSPITPIEVDVTSTSTIEATKTYLESTFSRLDILIQNAGIIVHHPCTTLQNLRLTFETNVFGPRVLTETLVPLLQKSTNPRVIYVSSEQGSITLRLDLEYPWRDVPGAEYRMSKAALNMLAACDRYGFRSWGGKVTSFNPGWCVTNLTGEEGRVMRERGGARSAEDPARALVEVVNGKRDKEAWEKSGILDLDGGVRPW</sequence>
<feature type="chain" id="PRO_5007638957" evidence="3">
    <location>
        <begin position="24"/>
        <end position="332"/>
    </location>
</feature>
<dbReference type="GO" id="GO:0005737">
    <property type="term" value="C:cytoplasm"/>
    <property type="evidence" value="ECO:0007669"/>
    <property type="project" value="TreeGrafter"/>
</dbReference>
<dbReference type="Proteomes" id="UP000001197">
    <property type="component" value="Chromosome 1"/>
</dbReference>
<reference evidence="6" key="3">
    <citation type="journal article" date="2014" name="Genetics">
        <title>Maintaining two mating types: Structure of the mating type locus and its role in heterokaryosis in Podospora anserina.</title>
        <authorList>
            <person name="Grognet P."/>
            <person name="Bidard F."/>
            <person name="Kuchly C."/>
            <person name="Tong L.C.H."/>
            <person name="Coppin E."/>
            <person name="Benkhali J.A."/>
            <person name="Couloux A."/>
            <person name="Wincker P."/>
            <person name="Debuchy R."/>
            <person name="Silar P."/>
        </authorList>
    </citation>
    <scope>GENOME REANNOTATION</scope>
    <source>
        <strain evidence="6">S / ATCC MYA-4624 / DSM 980 / FGSC 10383</strain>
    </source>
</reference>
<keyword evidence="3" id="KW-0732">Signal</keyword>
<organism evidence="4">
    <name type="scientific">Podospora anserina (strain S / ATCC MYA-4624 / DSM 980 / FGSC 10383)</name>
    <name type="common">Pleurage anserina</name>
    <dbReference type="NCBI Taxonomy" id="515849"/>
    <lineage>
        <taxon>Eukaryota</taxon>
        <taxon>Fungi</taxon>
        <taxon>Dikarya</taxon>
        <taxon>Ascomycota</taxon>
        <taxon>Pezizomycotina</taxon>
        <taxon>Sordariomycetes</taxon>
        <taxon>Sordariomycetidae</taxon>
        <taxon>Sordariales</taxon>
        <taxon>Podosporaceae</taxon>
        <taxon>Podospora</taxon>
        <taxon>Podospora anserina</taxon>
    </lineage>
</organism>
<reference evidence="4 6" key="1">
    <citation type="journal article" date="2008" name="Genome Biol.">
        <title>The genome sequence of the model ascomycete fungus Podospora anserina.</title>
        <authorList>
            <person name="Espagne E."/>
            <person name="Lespinet O."/>
            <person name="Malagnac F."/>
            <person name="Da Silva C."/>
            <person name="Jaillon O."/>
            <person name="Porcel B.M."/>
            <person name="Couloux A."/>
            <person name="Aury J.-M."/>
            <person name="Segurens B."/>
            <person name="Poulain J."/>
            <person name="Anthouard V."/>
            <person name="Grossetete S."/>
            <person name="Khalili H."/>
            <person name="Coppin E."/>
            <person name="Dequard-Chablat M."/>
            <person name="Picard M."/>
            <person name="Contamine V."/>
            <person name="Arnaise S."/>
            <person name="Bourdais A."/>
            <person name="Berteaux-Lecellier V."/>
            <person name="Gautheret D."/>
            <person name="de Vries R.P."/>
            <person name="Battaglia E."/>
            <person name="Coutinho P.M."/>
            <person name="Danchin E.G.J."/>
            <person name="Henrissat B."/>
            <person name="El Khoury R."/>
            <person name="Sainsard-Chanet A."/>
            <person name="Boivin A."/>
            <person name="Pinan-Lucarre B."/>
            <person name="Sellem C.H."/>
            <person name="Debuchy R."/>
            <person name="Wincker P."/>
            <person name="Weissenbach J."/>
            <person name="Silar P."/>
        </authorList>
    </citation>
    <scope>NUCLEOTIDE SEQUENCE [LARGE SCALE GENOMIC DNA]</scope>
    <source>
        <strain evidence="6">S / ATCC MYA-4624 / DSM 980 / FGSC 10383</strain>
        <strain evidence="4">S mat+</strain>
    </source>
</reference>
<dbReference type="EMBL" id="CU633899">
    <property type="protein sequence ID" value="CAP67925.1"/>
    <property type="molecule type" value="Genomic_DNA"/>
</dbReference>
<name>B2AU52_PODAN</name>
<dbReference type="PANTHER" id="PTHR43544">
    <property type="entry name" value="SHORT-CHAIN DEHYDROGENASE/REDUCTASE"/>
    <property type="match status" value="1"/>
</dbReference>
<comment type="similarity">
    <text evidence="1">Belongs to the short-chain dehydrogenases/reductases (SDR) family.</text>
</comment>
<evidence type="ECO:0000313" key="4">
    <source>
        <dbReference type="EMBL" id="CAP67925.1"/>
    </source>
</evidence>
<dbReference type="VEuPathDB" id="FungiDB:PODANS_1_17970"/>
<dbReference type="InterPro" id="IPR051468">
    <property type="entry name" value="Fungal_SecMetab_SDRs"/>
</dbReference>
<dbReference type="Gene3D" id="3.40.50.720">
    <property type="entry name" value="NAD(P)-binding Rossmann-like Domain"/>
    <property type="match status" value="1"/>
</dbReference>
<dbReference type="GeneID" id="6191458"/>
<dbReference type="GO" id="GO:0019748">
    <property type="term" value="P:secondary metabolic process"/>
    <property type="evidence" value="ECO:0007669"/>
    <property type="project" value="TreeGrafter"/>
</dbReference>
<dbReference type="HOGENOM" id="CLU_837083_0_0_1"/>
<reference evidence="4" key="2">
    <citation type="submission" date="2008-07" db="EMBL/GenBank/DDBJ databases">
        <authorList>
            <person name="Genoscope - CEA"/>
        </authorList>
    </citation>
    <scope>NUCLEOTIDE SEQUENCE</scope>
    <source>
        <strain evidence="4">S mat+</strain>
    </source>
</reference>
<accession>B2AU52</accession>
<dbReference type="InterPro" id="IPR036291">
    <property type="entry name" value="NAD(P)-bd_dom_sf"/>
</dbReference>
<gene>
    <name evidence="4" type="ORF">PODANS_1_17970</name>
</gene>
<feature type="compositionally biased region" description="Pro residues" evidence="2">
    <location>
        <begin position="50"/>
        <end position="61"/>
    </location>
</feature>
<dbReference type="RefSeq" id="XP_001907254.1">
    <property type="nucleotide sequence ID" value="XM_001907219.1"/>
</dbReference>